<comment type="similarity">
    <text evidence="1 5">Belongs to the E2F/DP family.</text>
</comment>
<sequence>MNEQNFDTYVSTLTDMYTHQDQFQSPENKALLENIKQAVQGIQEEETTLATPRTCRRAGFRNWFRNNHSVNKQRRLVSSCGDVSLARPSSAQFGSARFFKQPPKKFFKLPTDPERVKCDLSVMSSSVGVASPWGVESEEEEQWDTDEGGHETPPPPLGPLQQVGGVQLRDSEDKRWRTSVRMNQRRRSKQRWSVEKVTQRFLQMFLTVPDGVLDLRQVRTSLRPHLQRVNDITSILQSVQLVERRSTHVVKWIGGSPVSSFLSRTQQKLQREMENLKVVEETLDSLIKSCSQQLFIMTDDQESSPYPSSSD</sequence>
<proteinExistence type="inferred from homology"/>
<dbReference type="GO" id="GO:0000981">
    <property type="term" value="F:DNA-binding transcription factor activity, RNA polymerase II-specific"/>
    <property type="evidence" value="ECO:0007669"/>
    <property type="project" value="TreeGrafter"/>
</dbReference>
<protein>
    <recommendedName>
        <fullName evidence="8">E2F/DP family winged-helix DNA-binding domain-containing protein</fullName>
    </recommendedName>
</protein>
<reference evidence="9" key="1">
    <citation type="submission" date="2020-03" db="EMBL/GenBank/DDBJ databases">
        <authorList>
            <person name="Weist P."/>
        </authorList>
    </citation>
    <scope>NUCLEOTIDE SEQUENCE</scope>
</reference>
<organism evidence="9 10">
    <name type="scientific">Pleuronectes platessa</name>
    <name type="common">European plaice</name>
    <dbReference type="NCBI Taxonomy" id="8262"/>
    <lineage>
        <taxon>Eukaryota</taxon>
        <taxon>Metazoa</taxon>
        <taxon>Chordata</taxon>
        <taxon>Craniata</taxon>
        <taxon>Vertebrata</taxon>
        <taxon>Euteleostomi</taxon>
        <taxon>Actinopterygii</taxon>
        <taxon>Neopterygii</taxon>
        <taxon>Teleostei</taxon>
        <taxon>Neoteleostei</taxon>
        <taxon>Acanthomorphata</taxon>
        <taxon>Carangaria</taxon>
        <taxon>Pleuronectiformes</taxon>
        <taxon>Pleuronectoidei</taxon>
        <taxon>Pleuronectidae</taxon>
        <taxon>Pleuronectes</taxon>
    </lineage>
</organism>
<comment type="caution">
    <text evidence="9">The sequence shown here is derived from an EMBL/GenBank/DDBJ whole genome shotgun (WGS) entry which is preliminary data.</text>
</comment>
<dbReference type="EMBL" id="CADEAL010000453">
    <property type="protein sequence ID" value="CAB1420441.1"/>
    <property type="molecule type" value="Genomic_DNA"/>
</dbReference>
<gene>
    <name evidence="9" type="ORF">PLEPLA_LOCUS8316</name>
</gene>
<evidence type="ECO:0000256" key="7">
    <source>
        <dbReference type="SAM" id="MobiDB-lite"/>
    </source>
</evidence>
<keyword evidence="2 5" id="KW-0805">Transcription regulation</keyword>
<evidence type="ECO:0000313" key="10">
    <source>
        <dbReference type="Proteomes" id="UP001153269"/>
    </source>
</evidence>
<dbReference type="Gene3D" id="1.10.10.10">
    <property type="entry name" value="Winged helix-like DNA-binding domain superfamily/Winged helix DNA-binding domain"/>
    <property type="match status" value="1"/>
</dbReference>
<feature type="coiled-coil region" evidence="6">
    <location>
        <begin position="262"/>
        <end position="289"/>
    </location>
</feature>
<evidence type="ECO:0000256" key="4">
    <source>
        <dbReference type="ARBA" id="ARBA00023163"/>
    </source>
</evidence>
<dbReference type="GO" id="GO:0000978">
    <property type="term" value="F:RNA polymerase II cis-regulatory region sequence-specific DNA binding"/>
    <property type="evidence" value="ECO:0007669"/>
    <property type="project" value="InterPro"/>
</dbReference>
<keyword evidence="6" id="KW-0175">Coiled coil</keyword>
<evidence type="ECO:0000256" key="1">
    <source>
        <dbReference type="ARBA" id="ARBA00010940"/>
    </source>
</evidence>
<feature type="region of interest" description="Disordered" evidence="7">
    <location>
        <begin position="131"/>
        <end position="182"/>
    </location>
</feature>
<dbReference type="InterPro" id="IPR003316">
    <property type="entry name" value="E2F_WHTH_DNA-bd_dom"/>
</dbReference>
<dbReference type="Pfam" id="PF02319">
    <property type="entry name" value="WHD_E2F_TDP"/>
    <property type="match status" value="1"/>
</dbReference>
<dbReference type="AlphaFoldDB" id="A0A9N7TWH9"/>
<evidence type="ECO:0000256" key="6">
    <source>
        <dbReference type="SAM" id="Coils"/>
    </source>
</evidence>
<dbReference type="GO" id="GO:0090575">
    <property type="term" value="C:RNA polymerase II transcription regulator complex"/>
    <property type="evidence" value="ECO:0007669"/>
    <property type="project" value="TreeGrafter"/>
</dbReference>
<name>A0A9N7TWH9_PLEPL</name>
<keyword evidence="3 5" id="KW-0238">DNA-binding</keyword>
<dbReference type="SMART" id="SM01372">
    <property type="entry name" value="E2F_TDP"/>
    <property type="match status" value="1"/>
</dbReference>
<feature type="compositionally biased region" description="Low complexity" evidence="7">
    <location>
        <begin position="159"/>
        <end position="168"/>
    </location>
</feature>
<keyword evidence="5" id="KW-0539">Nucleus</keyword>
<dbReference type="InterPro" id="IPR037241">
    <property type="entry name" value="E2F-DP_heterodim"/>
</dbReference>
<feature type="compositionally biased region" description="Acidic residues" evidence="7">
    <location>
        <begin position="136"/>
        <end position="146"/>
    </location>
</feature>
<dbReference type="SUPFAM" id="SSF144074">
    <property type="entry name" value="E2F-DP heterodimerization region"/>
    <property type="match status" value="1"/>
</dbReference>
<evidence type="ECO:0000256" key="5">
    <source>
        <dbReference type="RuleBase" id="RU003796"/>
    </source>
</evidence>
<keyword evidence="4 5" id="KW-0804">Transcription</keyword>
<comment type="subcellular location">
    <subcellularLocation>
        <location evidence="5">Nucleus</location>
    </subcellularLocation>
</comment>
<dbReference type="Proteomes" id="UP001153269">
    <property type="component" value="Unassembled WGS sequence"/>
</dbReference>
<evidence type="ECO:0000313" key="9">
    <source>
        <dbReference type="EMBL" id="CAB1420441.1"/>
    </source>
</evidence>
<feature type="domain" description="E2F/DP family winged-helix DNA-binding" evidence="8">
    <location>
        <begin position="189"/>
        <end position="254"/>
    </location>
</feature>
<keyword evidence="10" id="KW-1185">Reference proteome</keyword>
<evidence type="ECO:0000259" key="8">
    <source>
        <dbReference type="SMART" id="SM01372"/>
    </source>
</evidence>
<evidence type="ECO:0000256" key="2">
    <source>
        <dbReference type="ARBA" id="ARBA00023015"/>
    </source>
</evidence>
<dbReference type="InterPro" id="IPR036390">
    <property type="entry name" value="WH_DNA-bd_sf"/>
</dbReference>
<dbReference type="InterPro" id="IPR036388">
    <property type="entry name" value="WH-like_DNA-bd_sf"/>
</dbReference>
<evidence type="ECO:0000256" key="3">
    <source>
        <dbReference type="ARBA" id="ARBA00023125"/>
    </source>
</evidence>
<dbReference type="PANTHER" id="PTHR12081">
    <property type="entry name" value="TRANSCRIPTION FACTOR E2F"/>
    <property type="match status" value="1"/>
</dbReference>
<dbReference type="Gene3D" id="6.10.250.540">
    <property type="match status" value="1"/>
</dbReference>
<dbReference type="InterPro" id="IPR015633">
    <property type="entry name" value="E2F"/>
</dbReference>
<dbReference type="SUPFAM" id="SSF46785">
    <property type="entry name" value="Winged helix' DNA-binding domain"/>
    <property type="match status" value="1"/>
</dbReference>
<accession>A0A9N7TWH9</accession>
<dbReference type="PANTHER" id="PTHR12081:SF19">
    <property type="entry name" value="TRANSCRIPTION FACTOR E2F6"/>
    <property type="match status" value="1"/>
</dbReference>